<sequence>MDEALSQQVWQRALRALDNCDTGDVFNVFSEFQHGTAILLFSDQQWENAKIEIRAFVERNRKRYSGFDHLLEGLERCENSLNRAINVADDMRSWTDAEAVPDWTLDNFTDTEIR</sequence>
<organism evidence="1">
    <name type="scientific">Mycetohabitans sp</name>
    <dbReference type="NCBI Taxonomy" id="2571162"/>
    <lineage>
        <taxon>Bacteria</taxon>
        <taxon>Pseudomonadati</taxon>
        <taxon>Pseudomonadota</taxon>
        <taxon>Betaproteobacteria</taxon>
        <taxon>Burkholderiales</taxon>
        <taxon>Burkholderiaceae</taxon>
        <taxon>Mycetohabitans</taxon>
    </lineage>
</organism>
<name>A0A6B9HFJ5_9BURK</name>
<dbReference type="EMBL" id="MN695289">
    <property type="protein sequence ID" value="QGY72924.1"/>
    <property type="molecule type" value="Genomic_DNA"/>
</dbReference>
<dbReference type="AlphaFoldDB" id="A0A6B9HFJ5"/>
<evidence type="ECO:0000313" key="1">
    <source>
        <dbReference type="EMBL" id="QGY72924.1"/>
    </source>
</evidence>
<protein>
    <submittedName>
        <fullName evidence="1">Uncharacterized protein</fullName>
    </submittedName>
</protein>
<proteinExistence type="predicted"/>
<accession>A0A6B9HFJ5</accession>
<reference evidence="1" key="1">
    <citation type="journal article" date="2020" name="ACS Chem. Biol.">
        <title>Genome Mining and Heterologous Expression Reveal Two Distinct Families of Lasso Peptides Highly Conserved in Endofungal Bacteria.</title>
        <authorList>
            <person name="Bratovanov E.V."/>
            <person name="Ishida K."/>
            <person name="Heinze B."/>
            <person name="Pidot S.J."/>
            <person name="Stinear T.P."/>
            <person name="Hegemann J.D."/>
            <person name="Marahiel M.A."/>
            <person name="Hertweck C."/>
        </authorList>
    </citation>
    <scope>NUCLEOTIDE SEQUENCE</scope>
    <source>
        <strain evidence="1">B8</strain>
    </source>
</reference>